<dbReference type="EMBL" id="GBRH01184546">
    <property type="protein sequence ID" value="JAE13350.1"/>
    <property type="molecule type" value="Transcribed_RNA"/>
</dbReference>
<protein>
    <submittedName>
        <fullName evidence="1">Uncharacterized protein</fullName>
    </submittedName>
</protein>
<accession>A0A0A9FJY5</accession>
<dbReference type="AlphaFoldDB" id="A0A0A9FJY5"/>
<organism evidence="1">
    <name type="scientific">Arundo donax</name>
    <name type="common">Giant reed</name>
    <name type="synonym">Donax arundinaceus</name>
    <dbReference type="NCBI Taxonomy" id="35708"/>
    <lineage>
        <taxon>Eukaryota</taxon>
        <taxon>Viridiplantae</taxon>
        <taxon>Streptophyta</taxon>
        <taxon>Embryophyta</taxon>
        <taxon>Tracheophyta</taxon>
        <taxon>Spermatophyta</taxon>
        <taxon>Magnoliopsida</taxon>
        <taxon>Liliopsida</taxon>
        <taxon>Poales</taxon>
        <taxon>Poaceae</taxon>
        <taxon>PACMAD clade</taxon>
        <taxon>Arundinoideae</taxon>
        <taxon>Arundineae</taxon>
        <taxon>Arundo</taxon>
    </lineage>
</organism>
<evidence type="ECO:0000313" key="1">
    <source>
        <dbReference type="EMBL" id="JAE13350.1"/>
    </source>
</evidence>
<name>A0A0A9FJY5_ARUDO</name>
<reference evidence="1" key="1">
    <citation type="submission" date="2014-09" db="EMBL/GenBank/DDBJ databases">
        <authorList>
            <person name="Magalhaes I.L.F."/>
            <person name="Oliveira U."/>
            <person name="Santos F.R."/>
            <person name="Vidigal T.H.D.A."/>
            <person name="Brescovit A.D."/>
            <person name="Santos A.J."/>
        </authorList>
    </citation>
    <scope>NUCLEOTIDE SEQUENCE</scope>
    <source>
        <tissue evidence="1">Shoot tissue taken approximately 20 cm above the soil surface</tissue>
    </source>
</reference>
<sequence>MLPLWSCCHMRAPKAAPRYSLQRLRSKQNRRMCSVATVMSLQRTASTVHDLRSFCCKLVMYIFLQL</sequence>
<proteinExistence type="predicted"/>
<reference evidence="1" key="2">
    <citation type="journal article" date="2015" name="Data Brief">
        <title>Shoot transcriptome of the giant reed, Arundo donax.</title>
        <authorList>
            <person name="Barrero R.A."/>
            <person name="Guerrero F.D."/>
            <person name="Moolhuijzen P."/>
            <person name="Goolsby J.A."/>
            <person name="Tidwell J."/>
            <person name="Bellgard S.E."/>
            <person name="Bellgard M.I."/>
        </authorList>
    </citation>
    <scope>NUCLEOTIDE SEQUENCE</scope>
    <source>
        <tissue evidence="1">Shoot tissue taken approximately 20 cm above the soil surface</tissue>
    </source>
</reference>